<comment type="similarity">
    <text evidence="3 12 13">Belongs to the DapA family.</text>
</comment>
<dbReference type="PROSITE" id="PS00666">
    <property type="entry name" value="DHDPS_2"/>
    <property type="match status" value="1"/>
</dbReference>
<dbReference type="RefSeq" id="WP_176975463.1">
    <property type="nucleotide sequence ID" value="NZ_JABZEO010000003.1"/>
</dbReference>
<feature type="site" description="L-lysine inhibitor binding" evidence="16">
    <location>
        <position position="80"/>
    </location>
</feature>
<comment type="caution">
    <text evidence="17">The sequence shown here is derived from an EMBL/GenBank/DDBJ whole genome shotgun (WGS) entry which is preliminary data.</text>
</comment>
<dbReference type="PANTHER" id="PTHR12128:SF66">
    <property type="entry name" value="4-HYDROXY-2-OXOGLUTARATE ALDOLASE, MITOCHONDRIAL"/>
    <property type="match status" value="1"/>
</dbReference>
<dbReference type="GO" id="GO:0005829">
    <property type="term" value="C:cytosol"/>
    <property type="evidence" value="ECO:0007669"/>
    <property type="project" value="TreeGrafter"/>
</dbReference>
<evidence type="ECO:0000256" key="10">
    <source>
        <dbReference type="ARBA" id="ARBA00023270"/>
    </source>
</evidence>
<dbReference type="PIRSF" id="PIRSF001365">
    <property type="entry name" value="DHDPS"/>
    <property type="match status" value="1"/>
</dbReference>
<keyword evidence="7 12" id="KW-0220">Diaminopimelate biosynthesis</keyword>
<proteinExistence type="inferred from homology"/>
<feature type="binding site" evidence="12 15">
    <location>
        <position position="45"/>
    </location>
    <ligand>
        <name>pyruvate</name>
        <dbReference type="ChEBI" id="CHEBI:15361"/>
    </ligand>
</feature>
<dbReference type="InterPro" id="IPR005263">
    <property type="entry name" value="DapA"/>
</dbReference>
<feature type="site" description="L-lysine inhibitor binding" evidence="16">
    <location>
        <position position="84"/>
    </location>
</feature>
<comment type="catalytic activity">
    <reaction evidence="11 12">
        <text>L-aspartate 4-semialdehyde + pyruvate = (2S,4S)-4-hydroxy-2,3,4,5-tetrahydrodipicolinate + H2O + H(+)</text>
        <dbReference type="Rhea" id="RHEA:34171"/>
        <dbReference type="ChEBI" id="CHEBI:15361"/>
        <dbReference type="ChEBI" id="CHEBI:15377"/>
        <dbReference type="ChEBI" id="CHEBI:15378"/>
        <dbReference type="ChEBI" id="CHEBI:67139"/>
        <dbReference type="ChEBI" id="CHEBI:537519"/>
        <dbReference type="EC" id="4.3.3.7"/>
    </reaction>
</comment>
<dbReference type="InterPro" id="IPR020624">
    <property type="entry name" value="Schiff_base-form_aldolases_CS"/>
</dbReference>
<dbReference type="AlphaFoldDB" id="A0A850RHZ3"/>
<dbReference type="Gene3D" id="3.20.20.70">
    <property type="entry name" value="Aldolase class I"/>
    <property type="match status" value="1"/>
</dbReference>
<keyword evidence="8 12" id="KW-0457">Lysine biosynthesis</keyword>
<feature type="site" description="L-lysine inhibitor binding; via carbonyl oxygen" evidence="16">
    <location>
        <position position="49"/>
    </location>
</feature>
<evidence type="ECO:0000256" key="12">
    <source>
        <dbReference type="HAMAP-Rule" id="MF_00418"/>
    </source>
</evidence>
<feature type="active site" description="Proton donor/acceptor" evidence="12 14">
    <location>
        <position position="133"/>
    </location>
</feature>
<feature type="active site" description="Schiff-base intermediate with substrate" evidence="12 14">
    <location>
        <position position="161"/>
    </location>
</feature>
<feature type="site" description="Part of a proton relay during catalysis" evidence="12 16">
    <location>
        <position position="44"/>
    </location>
</feature>
<dbReference type="SMART" id="SM01130">
    <property type="entry name" value="DHDPS"/>
    <property type="match status" value="1"/>
</dbReference>
<evidence type="ECO:0000313" key="18">
    <source>
        <dbReference type="Proteomes" id="UP000592294"/>
    </source>
</evidence>
<evidence type="ECO:0000256" key="2">
    <source>
        <dbReference type="ARBA" id="ARBA00005120"/>
    </source>
</evidence>
<evidence type="ECO:0000256" key="13">
    <source>
        <dbReference type="PIRNR" id="PIRNR001365"/>
    </source>
</evidence>
<feature type="site" description="Part of a proton relay during catalysis" evidence="12 16">
    <location>
        <position position="107"/>
    </location>
</feature>
<evidence type="ECO:0000256" key="6">
    <source>
        <dbReference type="ARBA" id="ARBA00022605"/>
    </source>
</evidence>
<accession>A0A850RHZ3</accession>
<dbReference type="EC" id="4.3.3.7" evidence="4 12"/>
<keyword evidence="9 12" id="KW-0456">Lyase</keyword>
<comment type="pathway">
    <text evidence="2 12">Amino-acid biosynthesis; L-lysine biosynthesis via DAP pathway; (S)-tetrahydrodipicolinate from L-aspartate: step 3/4.</text>
</comment>
<dbReference type="UniPathway" id="UPA00034">
    <property type="reaction ID" value="UER00017"/>
</dbReference>
<sequence length="291" mass="31160">MFRGSIVALVTPMHADGEIDDASLQRLVDFHVAQGTSAIVSVGTTGESATLDEDEHCAVIRRTVELAAGRLPVIAGTGANSTREAITLTRCAREAGADAALLVTPYYNKPTQQGLYLHHKAVAEAVDIPQILYNVPGRTACDMLPETVARLAEIDNIIGVKEATGDLARVERLRADCGPDFALYSGDDATAREFMLHGGDGVISVTANVAPRLMQAMCEAALAGDRERAESIDAQLAALHRDLFVQSNPIPVKWAVAEMGLCHPGIRLPLTWLTEECEPRVRQAMVQAGLL</sequence>
<reference evidence="17 18" key="1">
    <citation type="submission" date="2020-06" db="EMBL/GenBank/DDBJ databases">
        <title>Whole-genome sequence of Allochromatium humboldtianum DSM 21881, type strain.</title>
        <authorList>
            <person name="Kyndt J.A."/>
            <person name="Meyer T.E."/>
        </authorList>
    </citation>
    <scope>NUCLEOTIDE SEQUENCE [LARGE SCALE GENOMIC DNA]</scope>
    <source>
        <strain evidence="17 18">DSM 21881</strain>
    </source>
</reference>
<dbReference type="InterPro" id="IPR020625">
    <property type="entry name" value="Schiff_base-form_aldolases_AS"/>
</dbReference>
<dbReference type="PROSITE" id="PS00665">
    <property type="entry name" value="DHDPS_1"/>
    <property type="match status" value="1"/>
</dbReference>
<dbReference type="GO" id="GO:0008840">
    <property type="term" value="F:4-hydroxy-tetrahydrodipicolinate synthase activity"/>
    <property type="evidence" value="ECO:0007669"/>
    <property type="project" value="UniProtKB-UniRule"/>
</dbReference>
<evidence type="ECO:0000256" key="5">
    <source>
        <dbReference type="ARBA" id="ARBA00022490"/>
    </source>
</evidence>
<evidence type="ECO:0000256" key="1">
    <source>
        <dbReference type="ARBA" id="ARBA00003294"/>
    </source>
</evidence>
<comment type="subunit">
    <text evidence="12">Homotetramer; dimer of dimers.</text>
</comment>
<evidence type="ECO:0000256" key="3">
    <source>
        <dbReference type="ARBA" id="ARBA00007592"/>
    </source>
</evidence>
<evidence type="ECO:0000256" key="4">
    <source>
        <dbReference type="ARBA" id="ARBA00012086"/>
    </source>
</evidence>
<evidence type="ECO:0000256" key="16">
    <source>
        <dbReference type="PIRSR" id="PIRSR001365-3"/>
    </source>
</evidence>
<dbReference type="Pfam" id="PF00701">
    <property type="entry name" value="DHDPS"/>
    <property type="match status" value="1"/>
</dbReference>
<dbReference type="SUPFAM" id="SSF51569">
    <property type="entry name" value="Aldolase"/>
    <property type="match status" value="1"/>
</dbReference>
<dbReference type="NCBIfam" id="TIGR00674">
    <property type="entry name" value="dapA"/>
    <property type="match status" value="1"/>
</dbReference>
<dbReference type="CDD" id="cd00950">
    <property type="entry name" value="DHDPS"/>
    <property type="match status" value="1"/>
</dbReference>
<dbReference type="Proteomes" id="UP000592294">
    <property type="component" value="Unassembled WGS sequence"/>
</dbReference>
<dbReference type="GO" id="GO:0009089">
    <property type="term" value="P:lysine biosynthetic process via diaminopimelate"/>
    <property type="evidence" value="ECO:0007669"/>
    <property type="project" value="UniProtKB-UniRule"/>
</dbReference>
<dbReference type="GO" id="GO:0019877">
    <property type="term" value="P:diaminopimelate biosynthetic process"/>
    <property type="evidence" value="ECO:0007669"/>
    <property type="project" value="UniProtKB-UniRule"/>
</dbReference>
<dbReference type="InterPro" id="IPR002220">
    <property type="entry name" value="DapA-like"/>
</dbReference>
<keyword evidence="6 12" id="KW-0028">Amino-acid biosynthesis</keyword>
<evidence type="ECO:0000256" key="9">
    <source>
        <dbReference type="ARBA" id="ARBA00023239"/>
    </source>
</evidence>
<keyword evidence="18" id="KW-1185">Reference proteome</keyword>
<gene>
    <name evidence="12" type="primary">dapA</name>
    <name evidence="17" type="ORF">HW932_05345</name>
</gene>
<comment type="function">
    <text evidence="1 12">Catalyzes the condensation of (S)-aspartate-beta-semialdehyde [(S)-ASA] and pyruvate to 4-hydroxy-tetrahydrodipicolinate (HTPA).</text>
</comment>
<name>A0A850RHZ3_9GAMM</name>
<organism evidence="17 18">
    <name type="scientific">Allochromatium humboldtianum</name>
    <dbReference type="NCBI Taxonomy" id="504901"/>
    <lineage>
        <taxon>Bacteria</taxon>
        <taxon>Pseudomonadati</taxon>
        <taxon>Pseudomonadota</taxon>
        <taxon>Gammaproteobacteria</taxon>
        <taxon>Chromatiales</taxon>
        <taxon>Chromatiaceae</taxon>
        <taxon>Allochromatium</taxon>
    </lineage>
</organism>
<dbReference type="HAMAP" id="MF_00418">
    <property type="entry name" value="DapA"/>
    <property type="match status" value="1"/>
</dbReference>
<dbReference type="InterPro" id="IPR013785">
    <property type="entry name" value="Aldolase_TIM"/>
</dbReference>
<feature type="binding site" evidence="12 15">
    <location>
        <position position="203"/>
    </location>
    <ligand>
        <name>pyruvate</name>
        <dbReference type="ChEBI" id="CHEBI:15361"/>
    </ligand>
</feature>
<dbReference type="EMBL" id="JABZEO010000003">
    <property type="protein sequence ID" value="NVZ08683.1"/>
    <property type="molecule type" value="Genomic_DNA"/>
</dbReference>
<protein>
    <recommendedName>
        <fullName evidence="4 12">4-hydroxy-tetrahydrodipicolinate synthase</fullName>
        <shortName evidence="12">HTPA synthase</shortName>
        <ecNumber evidence="4 12">4.3.3.7</ecNumber>
    </recommendedName>
</protein>
<evidence type="ECO:0000256" key="15">
    <source>
        <dbReference type="PIRSR" id="PIRSR001365-2"/>
    </source>
</evidence>
<evidence type="ECO:0000256" key="14">
    <source>
        <dbReference type="PIRSR" id="PIRSR001365-1"/>
    </source>
</evidence>
<dbReference type="PANTHER" id="PTHR12128">
    <property type="entry name" value="DIHYDRODIPICOLINATE SYNTHASE"/>
    <property type="match status" value="1"/>
</dbReference>
<feature type="site" description="L-lysine inhibitor binding" evidence="16">
    <location>
        <position position="106"/>
    </location>
</feature>
<comment type="caution">
    <text evidence="12">Was originally thought to be a dihydrodipicolinate synthase (DHDPS), catalyzing the condensation of (S)-aspartate-beta-semialdehyde [(S)-ASA] and pyruvate to dihydrodipicolinate (DHDP). However, it was shown in E.coli that the product of the enzymatic reaction is not dihydrodipicolinate but in fact (4S)-4-hydroxy-2,3,4,5-tetrahydro-(2S)-dipicolinic acid (HTPA), and that the consecutive dehydration reaction leading to DHDP is not spontaneous but catalyzed by DapB.</text>
</comment>
<dbReference type="PRINTS" id="PR00146">
    <property type="entry name" value="DHPICSNTHASE"/>
</dbReference>
<comment type="subcellular location">
    <subcellularLocation>
        <location evidence="12">Cytoplasm</location>
    </subcellularLocation>
</comment>
<evidence type="ECO:0000256" key="8">
    <source>
        <dbReference type="ARBA" id="ARBA00023154"/>
    </source>
</evidence>
<evidence type="ECO:0000256" key="11">
    <source>
        <dbReference type="ARBA" id="ARBA00047836"/>
    </source>
</evidence>
<keyword evidence="5 12" id="KW-0963">Cytoplasm</keyword>
<keyword evidence="10 12" id="KW-0704">Schiff base</keyword>
<evidence type="ECO:0000313" key="17">
    <source>
        <dbReference type="EMBL" id="NVZ08683.1"/>
    </source>
</evidence>
<evidence type="ECO:0000256" key="7">
    <source>
        <dbReference type="ARBA" id="ARBA00022915"/>
    </source>
</evidence>